<comment type="caution">
    <text evidence="2">The sequence shown here is derived from an EMBL/GenBank/DDBJ whole genome shotgun (WGS) entry which is preliminary data.</text>
</comment>
<organism evidence="2 3">
    <name type="scientific">Kitasatospora paranensis</name>
    <dbReference type="NCBI Taxonomy" id="258053"/>
    <lineage>
        <taxon>Bacteria</taxon>
        <taxon>Bacillati</taxon>
        <taxon>Actinomycetota</taxon>
        <taxon>Actinomycetes</taxon>
        <taxon>Kitasatosporales</taxon>
        <taxon>Streptomycetaceae</taxon>
        <taxon>Kitasatospora</taxon>
    </lineage>
</organism>
<keyword evidence="2" id="KW-0378">Hydrolase</keyword>
<name>A0ABW2G5J0_9ACTN</name>
<evidence type="ECO:0000313" key="3">
    <source>
        <dbReference type="Proteomes" id="UP001596435"/>
    </source>
</evidence>
<dbReference type="SUPFAM" id="SSF53474">
    <property type="entry name" value="alpha/beta-Hydrolases"/>
    <property type="match status" value="1"/>
</dbReference>
<accession>A0ABW2G5J0</accession>
<gene>
    <name evidence="2" type="ORF">ACFQMG_27725</name>
</gene>
<reference evidence="3" key="1">
    <citation type="journal article" date="2019" name="Int. J. Syst. Evol. Microbiol.">
        <title>The Global Catalogue of Microorganisms (GCM) 10K type strain sequencing project: providing services to taxonomists for standard genome sequencing and annotation.</title>
        <authorList>
            <consortium name="The Broad Institute Genomics Platform"/>
            <consortium name="The Broad Institute Genome Sequencing Center for Infectious Disease"/>
            <person name="Wu L."/>
            <person name="Ma J."/>
        </authorList>
    </citation>
    <scope>NUCLEOTIDE SEQUENCE [LARGE SCALE GENOMIC DNA]</scope>
    <source>
        <strain evidence="3">CGMCC 1.12859</strain>
    </source>
</reference>
<dbReference type="RefSeq" id="WP_345709018.1">
    <property type="nucleotide sequence ID" value="NZ_BAABKV010000001.1"/>
</dbReference>
<keyword evidence="2" id="KW-0418">Kinase</keyword>
<dbReference type="InterPro" id="IPR029058">
    <property type="entry name" value="AB_hydrolase_fold"/>
</dbReference>
<evidence type="ECO:0000313" key="2">
    <source>
        <dbReference type="EMBL" id="MFC7183341.1"/>
    </source>
</evidence>
<evidence type="ECO:0000259" key="1">
    <source>
        <dbReference type="Pfam" id="PF08840"/>
    </source>
</evidence>
<dbReference type="GO" id="GO:0016787">
    <property type="term" value="F:hydrolase activity"/>
    <property type="evidence" value="ECO:0007669"/>
    <property type="project" value="UniProtKB-KW"/>
</dbReference>
<dbReference type="Gene3D" id="3.40.50.1820">
    <property type="entry name" value="alpha/beta hydrolase"/>
    <property type="match status" value="1"/>
</dbReference>
<sequence length="112" mass="11396">MGGRAVPQQPIPLDRVGGPILAVAGADDLFWPSAGWARAIDAARPGAAPRQALVYPGAGHGVGTFPHLAAPTQFVNPTSGRIDLLGRTRAGNAAAQAAGWPRVLAFLDALPS</sequence>
<keyword evidence="2" id="KW-0808">Transferase</keyword>
<dbReference type="Pfam" id="PF08840">
    <property type="entry name" value="BAAT_C"/>
    <property type="match status" value="1"/>
</dbReference>
<dbReference type="GO" id="GO:0016301">
    <property type="term" value="F:kinase activity"/>
    <property type="evidence" value="ECO:0007669"/>
    <property type="project" value="UniProtKB-KW"/>
</dbReference>
<proteinExistence type="predicted"/>
<protein>
    <submittedName>
        <fullName evidence="2">Acyl-CoA thioester hydrolase/BAAT C-terminal domain-containing protein</fullName>
    </submittedName>
</protein>
<dbReference type="EMBL" id="JBHTAJ010000066">
    <property type="protein sequence ID" value="MFC7183341.1"/>
    <property type="molecule type" value="Genomic_DNA"/>
</dbReference>
<keyword evidence="3" id="KW-1185">Reference proteome</keyword>
<dbReference type="Proteomes" id="UP001596435">
    <property type="component" value="Unassembled WGS sequence"/>
</dbReference>
<dbReference type="InterPro" id="IPR014940">
    <property type="entry name" value="BAAT_C"/>
</dbReference>
<feature type="domain" description="BAAT/Acyl-CoA thioester hydrolase C-terminal" evidence="1">
    <location>
        <begin position="8"/>
        <end position="108"/>
    </location>
</feature>